<dbReference type="AlphaFoldDB" id="A0A2A4FTS3"/>
<name>A0A2A4FTS3_9SPHN</name>
<accession>A0A2A4FTS3</accession>
<protein>
    <submittedName>
        <fullName evidence="4">TetR/AcrR family transcriptional regulator</fullName>
    </submittedName>
</protein>
<dbReference type="KEGG" id="rdi:CMV14_19355"/>
<dbReference type="GO" id="GO:0003700">
    <property type="term" value="F:DNA-binding transcription factor activity"/>
    <property type="evidence" value="ECO:0007669"/>
    <property type="project" value="TreeGrafter"/>
</dbReference>
<dbReference type="PANTHER" id="PTHR30055:SF235">
    <property type="entry name" value="TRANSCRIPTIONAL REGULATORY PROTEIN"/>
    <property type="match status" value="1"/>
</dbReference>
<evidence type="ECO:0000256" key="1">
    <source>
        <dbReference type="ARBA" id="ARBA00023125"/>
    </source>
</evidence>
<dbReference type="PANTHER" id="PTHR30055">
    <property type="entry name" value="HTH-TYPE TRANSCRIPTIONAL REGULATOR RUTR"/>
    <property type="match status" value="1"/>
</dbReference>
<evidence type="ECO:0000313" key="5">
    <source>
        <dbReference type="Proteomes" id="UP000218934"/>
    </source>
</evidence>
<evidence type="ECO:0000256" key="2">
    <source>
        <dbReference type="PROSITE-ProRule" id="PRU00335"/>
    </source>
</evidence>
<dbReference type="PROSITE" id="PS50977">
    <property type="entry name" value="HTH_TETR_2"/>
    <property type="match status" value="1"/>
</dbReference>
<dbReference type="InterPro" id="IPR001647">
    <property type="entry name" value="HTH_TetR"/>
</dbReference>
<dbReference type="OrthoDB" id="2356263at2"/>
<organism evidence="4 5">
    <name type="scientific">Rhizorhabdus dicambivorans</name>
    <dbReference type="NCBI Taxonomy" id="1850238"/>
    <lineage>
        <taxon>Bacteria</taxon>
        <taxon>Pseudomonadati</taxon>
        <taxon>Pseudomonadota</taxon>
        <taxon>Alphaproteobacteria</taxon>
        <taxon>Sphingomonadales</taxon>
        <taxon>Sphingomonadaceae</taxon>
        <taxon>Rhizorhabdus</taxon>
    </lineage>
</organism>
<dbReference type="RefSeq" id="WP_083215761.1">
    <property type="nucleotide sequence ID" value="NZ_CP023449.1"/>
</dbReference>
<dbReference type="Proteomes" id="UP000218934">
    <property type="component" value="Unassembled WGS sequence"/>
</dbReference>
<dbReference type="GO" id="GO:0000976">
    <property type="term" value="F:transcription cis-regulatory region binding"/>
    <property type="evidence" value="ECO:0007669"/>
    <property type="project" value="TreeGrafter"/>
</dbReference>
<dbReference type="PRINTS" id="PR00455">
    <property type="entry name" value="HTHTETR"/>
</dbReference>
<feature type="DNA-binding region" description="H-T-H motif" evidence="2">
    <location>
        <begin position="32"/>
        <end position="51"/>
    </location>
</feature>
<reference evidence="4 5" key="1">
    <citation type="submission" date="2017-09" db="EMBL/GenBank/DDBJ databases">
        <title>The Catabolism of 3,6-Dichlorosalicylic acid is Initiated by the Cytochrome P450 Monooxygenase DsmABC in Rhizorhabdus dicambivorans Ndbn-20.</title>
        <authorList>
            <person name="Na L."/>
        </authorList>
    </citation>
    <scope>NUCLEOTIDE SEQUENCE [LARGE SCALE GENOMIC DNA]</scope>
    <source>
        <strain evidence="4 5">Ndbn-20m</strain>
    </source>
</reference>
<dbReference type="SUPFAM" id="SSF48498">
    <property type="entry name" value="Tetracyclin repressor-like, C-terminal domain"/>
    <property type="match status" value="1"/>
</dbReference>
<sequence>MGGEKSKDATARDRILSAAERLFAEQGFHGTALRHISEATGVPINLISYHFATKERIYEAVVSRYAPVIFQMRSELLSELKAEYGDEPPPLRRILQTFIGPLFTLQRENSAGWSNFIRISSRDSGTNLWRGAVGANLSTVFDSYLTLLRRALPHAGQQDLLLGLMLAFQSLALISPAEVESLIGTVAADWCQVRLEDRLVDMLSNAFLGLVDQTGKFPASIDG</sequence>
<keyword evidence="5" id="KW-1185">Reference proteome</keyword>
<dbReference type="InterPro" id="IPR041586">
    <property type="entry name" value="PsrA_TetR_C"/>
</dbReference>
<evidence type="ECO:0000313" key="4">
    <source>
        <dbReference type="EMBL" id="PCE41803.1"/>
    </source>
</evidence>
<dbReference type="InterPro" id="IPR009057">
    <property type="entry name" value="Homeodomain-like_sf"/>
</dbReference>
<dbReference type="Pfam" id="PF00440">
    <property type="entry name" value="TetR_N"/>
    <property type="match status" value="1"/>
</dbReference>
<evidence type="ECO:0000259" key="3">
    <source>
        <dbReference type="PROSITE" id="PS50977"/>
    </source>
</evidence>
<comment type="caution">
    <text evidence="4">The sequence shown here is derived from an EMBL/GenBank/DDBJ whole genome shotgun (WGS) entry which is preliminary data.</text>
</comment>
<gene>
    <name evidence="4" type="ORF">COO09_13690</name>
</gene>
<feature type="domain" description="HTH tetR-type" evidence="3">
    <location>
        <begin position="9"/>
        <end position="69"/>
    </location>
</feature>
<dbReference type="InterPro" id="IPR050109">
    <property type="entry name" value="HTH-type_TetR-like_transc_reg"/>
</dbReference>
<dbReference type="Pfam" id="PF17939">
    <property type="entry name" value="TetR_C_30"/>
    <property type="match status" value="1"/>
</dbReference>
<dbReference type="Gene3D" id="1.10.357.10">
    <property type="entry name" value="Tetracycline Repressor, domain 2"/>
    <property type="match status" value="1"/>
</dbReference>
<dbReference type="InterPro" id="IPR036271">
    <property type="entry name" value="Tet_transcr_reg_TetR-rel_C_sf"/>
</dbReference>
<dbReference type="EMBL" id="NWUF01000012">
    <property type="protein sequence ID" value="PCE41803.1"/>
    <property type="molecule type" value="Genomic_DNA"/>
</dbReference>
<proteinExistence type="predicted"/>
<dbReference type="SUPFAM" id="SSF46689">
    <property type="entry name" value="Homeodomain-like"/>
    <property type="match status" value="1"/>
</dbReference>
<keyword evidence="1 2" id="KW-0238">DNA-binding</keyword>